<dbReference type="OrthoDB" id="2968479at2"/>
<dbReference type="Pfam" id="PF01381">
    <property type="entry name" value="HTH_3"/>
    <property type="match status" value="1"/>
</dbReference>
<feature type="domain" description="HTH cro/C1-type" evidence="1">
    <location>
        <begin position="7"/>
        <end position="62"/>
    </location>
</feature>
<dbReference type="eggNOG" id="ENOG5033I8F">
    <property type="taxonomic scope" value="Bacteria"/>
</dbReference>
<dbReference type="RefSeq" id="WP_009766175.1">
    <property type="nucleotide sequence ID" value="NZ_GL982997.1"/>
</dbReference>
<dbReference type="SUPFAM" id="SSF47413">
    <property type="entry name" value="lambda repressor-like DNA-binding domains"/>
    <property type="match status" value="1"/>
</dbReference>
<dbReference type="EMBL" id="AFPZ01000036">
    <property type="protein sequence ID" value="EGQ26621.1"/>
    <property type="molecule type" value="Genomic_DNA"/>
</dbReference>
<dbReference type="HOGENOM" id="CLU_1814629_0_0_9"/>
<dbReference type="Proteomes" id="UP000005316">
    <property type="component" value="Unassembled WGS sequence"/>
</dbReference>
<accession>F9DR78</accession>
<sequence length="142" mass="16583">MSFGTQLREYREEHLEITQKQMAMDLGLDAGNLSRYESNHREFPISHLPHVQKVYDIPDDVFLAMILDRPLKTVLSLKGLQTLEYQSSYSDSFVEQHADLIESEPILKEIIMRTAHLNKEERQLFLSGIRNLLQLFGNQSHR</sequence>
<gene>
    <name evidence="2" type="ORF">HMPREF9372_1308</name>
</gene>
<comment type="caution">
    <text evidence="2">The sequence shown here is derived from an EMBL/GenBank/DDBJ whole genome shotgun (WGS) entry which is preliminary data.</text>
</comment>
<name>F9DR78_9BACL</name>
<organism evidence="2 3">
    <name type="scientific">Sporosarcina newyorkensis 2681</name>
    <dbReference type="NCBI Taxonomy" id="1027292"/>
    <lineage>
        <taxon>Bacteria</taxon>
        <taxon>Bacillati</taxon>
        <taxon>Bacillota</taxon>
        <taxon>Bacilli</taxon>
        <taxon>Bacillales</taxon>
        <taxon>Caryophanaceae</taxon>
        <taxon>Sporosarcina</taxon>
    </lineage>
</organism>
<evidence type="ECO:0000259" key="1">
    <source>
        <dbReference type="PROSITE" id="PS50943"/>
    </source>
</evidence>
<dbReference type="GO" id="GO:0003677">
    <property type="term" value="F:DNA binding"/>
    <property type="evidence" value="ECO:0007669"/>
    <property type="project" value="InterPro"/>
</dbReference>
<dbReference type="SMART" id="SM00530">
    <property type="entry name" value="HTH_XRE"/>
    <property type="match status" value="1"/>
</dbReference>
<protein>
    <recommendedName>
        <fullName evidence="1">HTH cro/C1-type domain-containing protein</fullName>
    </recommendedName>
</protein>
<dbReference type="CDD" id="cd00093">
    <property type="entry name" value="HTH_XRE"/>
    <property type="match status" value="1"/>
</dbReference>
<dbReference type="PROSITE" id="PS50943">
    <property type="entry name" value="HTH_CROC1"/>
    <property type="match status" value="1"/>
</dbReference>
<evidence type="ECO:0000313" key="3">
    <source>
        <dbReference type="Proteomes" id="UP000005316"/>
    </source>
</evidence>
<dbReference type="InterPro" id="IPR010982">
    <property type="entry name" value="Lambda_DNA-bd_dom_sf"/>
</dbReference>
<dbReference type="Gene3D" id="1.10.260.40">
    <property type="entry name" value="lambda repressor-like DNA-binding domains"/>
    <property type="match status" value="1"/>
</dbReference>
<evidence type="ECO:0000313" key="2">
    <source>
        <dbReference type="EMBL" id="EGQ26621.1"/>
    </source>
</evidence>
<dbReference type="InterPro" id="IPR001387">
    <property type="entry name" value="Cro/C1-type_HTH"/>
</dbReference>
<proteinExistence type="predicted"/>
<dbReference type="AlphaFoldDB" id="F9DR78"/>
<reference evidence="2 3" key="1">
    <citation type="submission" date="2011-04" db="EMBL/GenBank/DDBJ databases">
        <authorList>
            <person name="Muzny D."/>
            <person name="Qin X."/>
            <person name="Deng J."/>
            <person name="Jiang H."/>
            <person name="Liu Y."/>
            <person name="Qu J."/>
            <person name="Song X.-Z."/>
            <person name="Zhang L."/>
            <person name="Thornton R."/>
            <person name="Coyle M."/>
            <person name="Francisco L."/>
            <person name="Jackson L."/>
            <person name="Javaid M."/>
            <person name="Korchina V."/>
            <person name="Kovar C."/>
            <person name="Mata R."/>
            <person name="Mathew T."/>
            <person name="Ngo R."/>
            <person name="Nguyen L."/>
            <person name="Nguyen N."/>
            <person name="Okwuonu G."/>
            <person name="Ongeri F."/>
            <person name="Pham C."/>
            <person name="Simmons D."/>
            <person name="Wilczek-Boney K."/>
            <person name="Hale W."/>
            <person name="Jakkamsetti A."/>
            <person name="Pham P."/>
            <person name="Ruth R."/>
            <person name="San Lucas F."/>
            <person name="Warren J."/>
            <person name="Zhang J."/>
            <person name="Zhao Z."/>
            <person name="Zhou C."/>
            <person name="Zhu D."/>
            <person name="Lee S."/>
            <person name="Bess C."/>
            <person name="Blankenburg K."/>
            <person name="Forbes L."/>
            <person name="Fu Q."/>
            <person name="Gubbala S."/>
            <person name="Hirani K."/>
            <person name="Jayaseelan J.C."/>
            <person name="Lara F."/>
            <person name="Munidasa M."/>
            <person name="Palculict T."/>
            <person name="Patil S."/>
            <person name="Pu L.-L."/>
            <person name="Saada N."/>
            <person name="Tang L."/>
            <person name="Weissenberger G."/>
            <person name="Zhu Y."/>
            <person name="Hemphill L."/>
            <person name="Shang Y."/>
            <person name="Youmans B."/>
            <person name="Ayvaz T."/>
            <person name="Ross M."/>
            <person name="Santibanez J."/>
            <person name="Aqrawi P."/>
            <person name="Gross S."/>
            <person name="Joshi V."/>
            <person name="Fowler G."/>
            <person name="Nazareth L."/>
            <person name="Reid J."/>
            <person name="Worley K."/>
            <person name="Petrosino J."/>
            <person name="Highlander S."/>
            <person name="Gibbs R."/>
        </authorList>
    </citation>
    <scope>NUCLEOTIDE SEQUENCE [LARGE SCALE GENOMIC DNA]</scope>
    <source>
        <strain evidence="2 3">2681</strain>
    </source>
</reference>